<organism evidence="2 3">
    <name type="scientific">Methanolacinia petrolearia (strain DSM 11571 / OCM 486 / SEBR 4847)</name>
    <name type="common">Methanoplanus petrolearius</name>
    <dbReference type="NCBI Taxonomy" id="679926"/>
    <lineage>
        <taxon>Archaea</taxon>
        <taxon>Methanobacteriati</taxon>
        <taxon>Methanobacteriota</taxon>
        <taxon>Stenosarchaea group</taxon>
        <taxon>Methanomicrobia</taxon>
        <taxon>Methanomicrobiales</taxon>
        <taxon>Methanomicrobiaceae</taxon>
        <taxon>Methanolacinia</taxon>
    </lineage>
</organism>
<accession>E1RD78</accession>
<protein>
    <submittedName>
        <fullName evidence="2">Uncharacterized protein</fullName>
    </submittedName>
</protein>
<proteinExistence type="predicted"/>
<evidence type="ECO:0000313" key="3">
    <source>
        <dbReference type="Proteomes" id="UP000006565"/>
    </source>
</evidence>
<dbReference type="KEGG" id="mpi:Mpet_2314"/>
<feature type="transmembrane region" description="Helical" evidence="1">
    <location>
        <begin position="22"/>
        <end position="42"/>
    </location>
</feature>
<sequence>MSVENAVKKGMDAGKEAFMKQALPFVVGAFVIAGATALYVALKK</sequence>
<dbReference type="EMBL" id="CP002117">
    <property type="protein sequence ID" value="ADN37061.1"/>
    <property type="molecule type" value="Genomic_DNA"/>
</dbReference>
<gene>
    <name evidence="2" type="ordered locus">Mpet_2314</name>
</gene>
<evidence type="ECO:0000256" key="1">
    <source>
        <dbReference type="SAM" id="Phobius"/>
    </source>
</evidence>
<dbReference type="HOGENOM" id="CLU_3210789_0_0_2"/>
<reference evidence="2 3" key="1">
    <citation type="journal article" date="2010" name="Stand. Genomic Sci.">
        <title>Complete genome sequence of Methanoplanus petrolearius type strain (SEBR 4847).</title>
        <authorList>
            <person name="Brambilla E."/>
            <person name="Djao O.D."/>
            <person name="Daligault H."/>
            <person name="Lapidus A."/>
            <person name="Lucas S."/>
            <person name="Hammon N."/>
            <person name="Nolan M."/>
            <person name="Tice H."/>
            <person name="Cheng J.F."/>
            <person name="Han C."/>
            <person name="Tapia R."/>
            <person name="Goodwin L."/>
            <person name="Pitluck S."/>
            <person name="Liolios K."/>
            <person name="Ivanova N."/>
            <person name="Mavromatis K."/>
            <person name="Mikhailova N."/>
            <person name="Pati A."/>
            <person name="Chen A."/>
            <person name="Palaniappan K."/>
            <person name="Land M."/>
            <person name="Hauser L."/>
            <person name="Chang Y.J."/>
            <person name="Jeffries C.D."/>
            <person name="Rohde M."/>
            <person name="Spring S."/>
            <person name="Sikorski J."/>
            <person name="Goker M."/>
            <person name="Woyke T."/>
            <person name="Bristow J."/>
            <person name="Eisen J.A."/>
            <person name="Markowitz V."/>
            <person name="Hugenholtz P."/>
            <person name="Kyrpides N.C."/>
            <person name="Klenk H.P."/>
        </authorList>
    </citation>
    <scope>NUCLEOTIDE SEQUENCE [LARGE SCALE GENOMIC DNA]</scope>
    <source>
        <strain evidence="3">DSM 11571 / OCM 486 / SEBR 4847</strain>
    </source>
</reference>
<evidence type="ECO:0000313" key="2">
    <source>
        <dbReference type="EMBL" id="ADN37061.1"/>
    </source>
</evidence>
<dbReference type="Proteomes" id="UP000006565">
    <property type="component" value="Chromosome"/>
</dbReference>
<dbReference type="GeneID" id="75686882"/>
<keyword evidence="1" id="KW-0472">Membrane</keyword>
<name>E1RD78_METP4</name>
<keyword evidence="1" id="KW-1133">Transmembrane helix</keyword>
<dbReference type="STRING" id="679926.Mpet_2314"/>
<keyword evidence="1" id="KW-0812">Transmembrane</keyword>
<dbReference type="RefSeq" id="WP_013330238.1">
    <property type="nucleotide sequence ID" value="NC_014507.1"/>
</dbReference>
<dbReference type="AlphaFoldDB" id="E1RD78"/>
<keyword evidence="3" id="KW-1185">Reference proteome</keyword>